<organism evidence="2 3">
    <name type="scientific">Saccharothrix mutabilis subsp. mutabilis</name>
    <dbReference type="NCBI Taxonomy" id="66855"/>
    <lineage>
        <taxon>Bacteria</taxon>
        <taxon>Bacillati</taxon>
        <taxon>Actinomycetota</taxon>
        <taxon>Actinomycetes</taxon>
        <taxon>Pseudonocardiales</taxon>
        <taxon>Pseudonocardiaceae</taxon>
        <taxon>Saccharothrix</taxon>
    </lineage>
</organism>
<feature type="region of interest" description="Disordered" evidence="1">
    <location>
        <begin position="1"/>
        <end position="69"/>
    </location>
</feature>
<protein>
    <submittedName>
        <fullName evidence="2">Uncharacterized protein</fullName>
    </submittedName>
</protein>
<keyword evidence="3" id="KW-1185">Reference proteome</keyword>
<accession>A0ABN0UVW9</accession>
<gene>
    <name evidence="2" type="ORF">GCM10010492_75230</name>
</gene>
<reference evidence="2 3" key="1">
    <citation type="journal article" date="2019" name="Int. J. Syst. Evol. Microbiol.">
        <title>The Global Catalogue of Microorganisms (GCM) 10K type strain sequencing project: providing services to taxonomists for standard genome sequencing and annotation.</title>
        <authorList>
            <consortium name="The Broad Institute Genomics Platform"/>
            <consortium name="The Broad Institute Genome Sequencing Center for Infectious Disease"/>
            <person name="Wu L."/>
            <person name="Ma J."/>
        </authorList>
    </citation>
    <scope>NUCLEOTIDE SEQUENCE [LARGE SCALE GENOMIC DNA]</scope>
    <source>
        <strain evidence="2 3">JCM 3380</strain>
    </source>
</reference>
<feature type="compositionally biased region" description="Low complexity" evidence="1">
    <location>
        <begin position="46"/>
        <end position="69"/>
    </location>
</feature>
<evidence type="ECO:0000256" key="1">
    <source>
        <dbReference type="SAM" id="MobiDB-lite"/>
    </source>
</evidence>
<name>A0ABN0UVW9_9PSEU</name>
<proteinExistence type="predicted"/>
<evidence type="ECO:0000313" key="3">
    <source>
        <dbReference type="Proteomes" id="UP001500416"/>
    </source>
</evidence>
<comment type="caution">
    <text evidence="2">The sequence shown here is derived from an EMBL/GenBank/DDBJ whole genome shotgun (WGS) entry which is preliminary data.</text>
</comment>
<sequence>MTRYRTSSGDARYRTGRLGTAGGPPDGSGRPQFMVSDNCCTKPAHATGGADARDGSAGASGTTAAATRTTSNDAVDAIFLTGPTLPLAVLRCTGDQGAAPGVPIPREKSVSPFTSTGPRTAASSPDGITPPRRRKADDRRP</sequence>
<evidence type="ECO:0000313" key="2">
    <source>
        <dbReference type="EMBL" id="GAA0263092.1"/>
    </source>
</evidence>
<feature type="compositionally biased region" description="Polar residues" evidence="1">
    <location>
        <begin position="111"/>
        <end position="123"/>
    </location>
</feature>
<dbReference type="Proteomes" id="UP001500416">
    <property type="component" value="Unassembled WGS sequence"/>
</dbReference>
<dbReference type="EMBL" id="BAAABU010000035">
    <property type="protein sequence ID" value="GAA0263092.1"/>
    <property type="molecule type" value="Genomic_DNA"/>
</dbReference>
<feature type="region of interest" description="Disordered" evidence="1">
    <location>
        <begin position="94"/>
        <end position="141"/>
    </location>
</feature>